<keyword evidence="2" id="KW-1185">Reference proteome</keyword>
<name>A0ABQ1I5H9_9ALTE</name>
<dbReference type="EMBL" id="BMDY01000028">
    <property type="protein sequence ID" value="GGB18855.1"/>
    <property type="molecule type" value="Genomic_DNA"/>
</dbReference>
<organism evidence="1 2">
    <name type="scientific">Agarivorans gilvus</name>
    <dbReference type="NCBI Taxonomy" id="680279"/>
    <lineage>
        <taxon>Bacteria</taxon>
        <taxon>Pseudomonadati</taxon>
        <taxon>Pseudomonadota</taxon>
        <taxon>Gammaproteobacteria</taxon>
        <taxon>Alteromonadales</taxon>
        <taxon>Alteromonadaceae</taxon>
        <taxon>Agarivorans</taxon>
    </lineage>
</organism>
<evidence type="ECO:0000313" key="1">
    <source>
        <dbReference type="EMBL" id="GGB18855.1"/>
    </source>
</evidence>
<sequence>MSKWYKQTLRQFNLTLYRGSQSQQLANYSGSGLAWQNYLQLTIATEFDCAHADLQAIWQQLLSQRQTQFSGEVIFLESIVKWNDTMLMRWPYYLEINVSYP</sequence>
<proteinExistence type="predicted"/>
<accession>A0ABQ1I5H9</accession>
<comment type="caution">
    <text evidence="1">The sequence shown here is derived from an EMBL/GenBank/DDBJ whole genome shotgun (WGS) entry which is preliminary data.</text>
</comment>
<reference evidence="2" key="1">
    <citation type="journal article" date="2019" name="Int. J. Syst. Evol. Microbiol.">
        <title>The Global Catalogue of Microorganisms (GCM) 10K type strain sequencing project: providing services to taxonomists for standard genome sequencing and annotation.</title>
        <authorList>
            <consortium name="The Broad Institute Genomics Platform"/>
            <consortium name="The Broad Institute Genome Sequencing Center for Infectious Disease"/>
            <person name="Wu L."/>
            <person name="Ma J."/>
        </authorList>
    </citation>
    <scope>NUCLEOTIDE SEQUENCE [LARGE SCALE GENOMIC DNA]</scope>
    <source>
        <strain evidence="2">CGMCC 1.10131</strain>
    </source>
</reference>
<dbReference type="Proteomes" id="UP000651977">
    <property type="component" value="Unassembled WGS sequence"/>
</dbReference>
<gene>
    <name evidence="1" type="ORF">GCM10007414_35330</name>
</gene>
<dbReference type="RefSeq" id="WP_055732635.1">
    <property type="nucleotide sequence ID" value="NZ_BMDY01000028.1"/>
</dbReference>
<evidence type="ECO:0000313" key="2">
    <source>
        <dbReference type="Proteomes" id="UP000651977"/>
    </source>
</evidence>
<protein>
    <submittedName>
        <fullName evidence="1">Uncharacterized protein</fullName>
    </submittedName>
</protein>